<dbReference type="SUPFAM" id="SSF53756">
    <property type="entry name" value="UDP-Glycosyltransferase/glycogen phosphorylase"/>
    <property type="match status" value="1"/>
</dbReference>
<evidence type="ECO:0000313" key="3">
    <source>
        <dbReference type="Proteomes" id="UP000198688"/>
    </source>
</evidence>
<keyword evidence="3" id="KW-1185">Reference proteome</keyword>
<dbReference type="FunFam" id="3.40.50.2000:FF:000009">
    <property type="entry name" value="Sterol 3-beta-glucosyltransferase UGT80A2"/>
    <property type="match status" value="1"/>
</dbReference>
<dbReference type="PANTHER" id="PTHR48050">
    <property type="entry name" value="STEROL 3-BETA-GLUCOSYLTRANSFERASE"/>
    <property type="match status" value="1"/>
</dbReference>
<dbReference type="PANTHER" id="PTHR48050:SF13">
    <property type="entry name" value="STEROL 3-BETA-GLUCOSYLTRANSFERASE UGT80A2"/>
    <property type="match status" value="1"/>
</dbReference>
<protein>
    <recommendedName>
        <fullName evidence="1">Erythromycin biosynthesis protein CIII-like C-terminal domain-containing protein</fullName>
    </recommendedName>
</protein>
<dbReference type="STRING" id="113562.SAMN04489716_2496"/>
<sequence length="219" mass="23596">MELQAYSRHLIPELADWSLRRPLIGALRMPPEQRSLISADHGDQELDRWLDDGDPPVYVGFGSQPFLDGHRLIGAIRDTATWLGVRVLLNAGWSHLEPADLGDRILLRGSVDHERIFPRCSAAVHHGGAGSTAASIGAGLPTIICADYGDRALWGQVITRLGAGSTMSFAEIGAAPLIAAIKPLLSGEAAGRARAIAARMRTEHAAERAIAVVERHERL</sequence>
<reference evidence="2 3" key="1">
    <citation type="submission" date="2016-10" db="EMBL/GenBank/DDBJ databases">
        <authorList>
            <person name="de Groot N.N."/>
        </authorList>
    </citation>
    <scope>NUCLEOTIDE SEQUENCE [LARGE SCALE GENOMIC DNA]</scope>
    <source>
        <strain evidence="2 3">DSM 43941</strain>
    </source>
</reference>
<dbReference type="InterPro" id="IPR050426">
    <property type="entry name" value="Glycosyltransferase_28"/>
</dbReference>
<dbReference type="AlphaFoldDB" id="A0A1H1XKE5"/>
<accession>A0A1H1XKE5</accession>
<dbReference type="Proteomes" id="UP000198688">
    <property type="component" value="Chromosome I"/>
</dbReference>
<name>A0A1H1XKE5_9ACTN</name>
<dbReference type="GO" id="GO:0016758">
    <property type="term" value="F:hexosyltransferase activity"/>
    <property type="evidence" value="ECO:0007669"/>
    <property type="project" value="UniProtKB-ARBA"/>
</dbReference>
<proteinExistence type="predicted"/>
<dbReference type="Gene3D" id="3.40.50.2000">
    <property type="entry name" value="Glycogen Phosphorylase B"/>
    <property type="match status" value="2"/>
</dbReference>
<evidence type="ECO:0000313" key="2">
    <source>
        <dbReference type="EMBL" id="SDT09708.1"/>
    </source>
</evidence>
<evidence type="ECO:0000259" key="1">
    <source>
        <dbReference type="Pfam" id="PF06722"/>
    </source>
</evidence>
<feature type="domain" description="Erythromycin biosynthesis protein CIII-like C-terminal" evidence="1">
    <location>
        <begin position="103"/>
        <end position="208"/>
    </location>
</feature>
<dbReference type="InterPro" id="IPR010610">
    <property type="entry name" value="EryCIII-like_C"/>
</dbReference>
<dbReference type="EMBL" id="LT629758">
    <property type="protein sequence ID" value="SDT09708.1"/>
    <property type="molecule type" value="Genomic_DNA"/>
</dbReference>
<organism evidence="2 3">
    <name type="scientific">Actinoplanes derwentensis</name>
    <dbReference type="NCBI Taxonomy" id="113562"/>
    <lineage>
        <taxon>Bacteria</taxon>
        <taxon>Bacillati</taxon>
        <taxon>Actinomycetota</taxon>
        <taxon>Actinomycetes</taxon>
        <taxon>Micromonosporales</taxon>
        <taxon>Micromonosporaceae</taxon>
        <taxon>Actinoplanes</taxon>
    </lineage>
</organism>
<dbReference type="Pfam" id="PF06722">
    <property type="entry name" value="EryCIII-like_C"/>
    <property type="match status" value="1"/>
</dbReference>
<gene>
    <name evidence="2" type="ORF">SAMN04489716_2496</name>
</gene>